<dbReference type="EMBL" id="CP134213">
    <property type="protein sequence ID" value="WND23243.1"/>
    <property type="molecule type" value="Genomic_DNA"/>
</dbReference>
<keyword evidence="3" id="KW-1185">Reference proteome</keyword>
<dbReference type="PRINTS" id="PR00364">
    <property type="entry name" value="DISEASERSIST"/>
</dbReference>
<dbReference type="InterPro" id="IPR011990">
    <property type="entry name" value="TPR-like_helical_dom_sf"/>
</dbReference>
<proteinExistence type="predicted"/>
<dbReference type="Pfam" id="PF13424">
    <property type="entry name" value="TPR_12"/>
    <property type="match status" value="2"/>
</dbReference>
<dbReference type="InterPro" id="IPR027417">
    <property type="entry name" value="P-loop_NTPase"/>
</dbReference>
<dbReference type="InterPro" id="IPR053137">
    <property type="entry name" value="NLR-like"/>
</dbReference>
<dbReference type="PANTHER" id="PTHR46082:SF6">
    <property type="entry name" value="AAA+ ATPASE DOMAIN-CONTAINING PROTEIN-RELATED"/>
    <property type="match status" value="1"/>
</dbReference>
<accession>A0ABY9UKY7</accession>
<sequence>MPERVAKIIVTPVNGGPSRRGSGYLVSAGRVLTAAHVVEDAATIEIRFQADRPDQLSVAAAVEWRHAGIDVAVLVVPVRLGGTVTGALPAASYGRIGERDVVLRCTALGFPRFKLRTDTDGSRYRDAEHADTTCAALSNRGEGTLDLKVTSPPADDPDPGKDAWEGMSGAAVFCEGHLVGVVSRHHRSDGPGRIAAVRADRWAETLTRTELVALEHVLGRALTPEELPDVTEAAVLGMTPADRIGGPLGRSPSPPASGPAAVPLAVPQRRIATDRLRGRDETVGELTAAITRRANGDASEHGVWLLSGMGGCGKTTLALEAAHRLAATMTQVWWVSAADAEVLSLTLRAVAFDAGARVADFSGPPHPADVLWRFLNALTTPWLLVLDNVDDPSVLAAEPARTAEGVGWLRPPALPWGTVLLTSRESRREKWGDWVHMVGVGILSGSDGAEVLHDLAPGAGSAEEAGGLAEHLGGLPLALNLAGSYLARALEDPWPLSSTPQTFDEYRASLDARLSDMAFDPDTDLGPDERNRRAILSTWELSLDLLHRQGTDLARPLLRLLSALGPAPVPYQELVAPQLLAESKLFSAPTEDRLKEAVKGLAGLQLITIETTRESTAQAKNRPQRWITIHPMVRAACRAHADFTTQTPRLLRLVTELLKSYTRPLDTFDPKDWPRWQAIAPHCAAVLTLLPEDDRVDPDLAVAATEPAVRAAQYRSGLGMYGEAISDLDTLGSIRARLLGDDHPATIAAALHRAWAVRHTGALTEADRQYQEVAAACARAKLDGHAYLQSAKTGRARVLRELGRYEEAEEESRAALAMRLQARTHPRGILRIRHDLAILAHKRGRHEEAVTELRSVLREIKELAGEHDLDTLATWVTLARALREAGHAGEAEEAIENAVRGYLEVLGPEHPDVLMARHERARLIRDHESDPECLERAKDECADIWQFNERHLGPDHPDTIAARHELATTWHLLGRPDLAAEHYEAVLEAGRRRLGDRHPDVLRCERNLARVKAELAGQEPASGGGADGDGDDVLLQGGSPMDDERLADEDAPADTGPDLTDLSLEQALTGPSHSAAARLVGRYVRPRTSRGGDEPGGGGYSESSFGRSADRPVSYTPVPADRDLRRDLEQDMSRMPFPTSADLRTMAAGAENAALAQRLRAQQRGARAVVLDELLDLADVITFSRENEVPRVRDVRDLLVRAERADPEAVTNVLLHPSVGRWLTRALRALHTPPGGPHTWTGTPPADLLRLHSVAAAAGVRARLRFALPVPVHDGYVHLPGLGAADLGASGTVVAHVVSMGSAAVVNGEGVEVRLPSRSDPNPPGWISVHRVRTPVGRRHLDLVLEDADPYRESAVPLPPEPLGPVALTRWRKTIRDAGELLSDLRPGQADAVAVALTALTPRPEAEPTAGMMTSVSSSEAFGGAVLSTPPDAVELAVTLLHEFRHMELNAVLDSRDLYDTESDGPDEEFYYAPWRDDPRPLPGLLHGVFAFFAVVDFWRELTHRARDQRLRRRAQFQYGYWRTQVRHAYDALCSTPHLTTAGRELLAEMEVGTARWTDLAAVPEEVTALATEAVVAHRTRWRLHHLSPDPHTVSELAEAWRSGADHAPRTTAPVLLPDSAVPSLNHHTAQLCRWATAPGEDTVDDPADLARLRGETDEACRLAFVQVTQRPQRHDPWVRLGLTLRREVLTSPANTADVAAAQALAHRPEVVRATFARITAETGTQPDPVALATWLGAPDELPDLPSMHPL</sequence>
<evidence type="ECO:0000313" key="3">
    <source>
        <dbReference type="Proteomes" id="UP001249394"/>
    </source>
</evidence>
<reference evidence="2 3" key="1">
    <citation type="submission" date="2023-09" db="EMBL/GenBank/DDBJ databases">
        <title>The genome sequence of Streptomyces anthocyanicus.</title>
        <authorList>
            <person name="Mo P."/>
        </authorList>
    </citation>
    <scope>NUCLEOTIDE SEQUENCE [LARGE SCALE GENOMIC DNA]</scope>
    <source>
        <strain evidence="2 3">JCM 4387</strain>
    </source>
</reference>
<protein>
    <submittedName>
        <fullName evidence="2">HEXXH motif-containing putative peptide modification protein</fullName>
    </submittedName>
</protein>
<evidence type="ECO:0000313" key="2">
    <source>
        <dbReference type="EMBL" id="WND23243.1"/>
    </source>
</evidence>
<dbReference type="Gene3D" id="1.25.40.10">
    <property type="entry name" value="Tetratricopeptide repeat domain"/>
    <property type="match status" value="2"/>
</dbReference>
<dbReference type="InterPro" id="IPR026337">
    <property type="entry name" value="AKG_HExxH"/>
</dbReference>
<gene>
    <name evidence="2" type="ORF">RI060_40520</name>
</gene>
<organism evidence="2 3">
    <name type="scientific">Streptomyces violaceus</name>
    <name type="common">Streptomyces venezuelae</name>
    <dbReference type="NCBI Taxonomy" id="1936"/>
    <lineage>
        <taxon>Bacteria</taxon>
        <taxon>Bacillati</taxon>
        <taxon>Actinomycetota</taxon>
        <taxon>Actinomycetes</taxon>
        <taxon>Kitasatosporales</taxon>
        <taxon>Streptomycetaceae</taxon>
        <taxon>Streptomyces</taxon>
    </lineage>
</organism>
<dbReference type="InterPro" id="IPR009003">
    <property type="entry name" value="Peptidase_S1_PA"/>
</dbReference>
<dbReference type="Pfam" id="PF13374">
    <property type="entry name" value="TPR_10"/>
    <property type="match status" value="1"/>
</dbReference>
<dbReference type="PANTHER" id="PTHR46082">
    <property type="entry name" value="ATP/GTP-BINDING PROTEIN-RELATED"/>
    <property type="match status" value="1"/>
</dbReference>
<dbReference type="SUPFAM" id="SSF50494">
    <property type="entry name" value="Trypsin-like serine proteases"/>
    <property type="match status" value="1"/>
</dbReference>
<dbReference type="Gene3D" id="3.40.50.300">
    <property type="entry name" value="P-loop containing nucleotide triphosphate hydrolases"/>
    <property type="match status" value="1"/>
</dbReference>
<dbReference type="SUPFAM" id="SSF48452">
    <property type="entry name" value="TPR-like"/>
    <property type="match status" value="3"/>
</dbReference>
<dbReference type="SUPFAM" id="SSF52540">
    <property type="entry name" value="P-loop containing nucleoside triphosphate hydrolases"/>
    <property type="match status" value="1"/>
</dbReference>
<dbReference type="NCBIfam" id="TIGR04267">
    <property type="entry name" value="mod_HExxH"/>
    <property type="match status" value="1"/>
</dbReference>
<name>A0ABY9UKY7_STRVL</name>
<dbReference type="Gene3D" id="2.40.10.10">
    <property type="entry name" value="Trypsin-like serine proteases"/>
    <property type="match status" value="1"/>
</dbReference>
<dbReference type="Proteomes" id="UP001249394">
    <property type="component" value="Chromosome"/>
</dbReference>
<feature type="region of interest" description="Disordered" evidence="1">
    <location>
        <begin position="1016"/>
        <end position="1123"/>
    </location>
</feature>
<dbReference type="Pfam" id="PF13365">
    <property type="entry name" value="Trypsin_2"/>
    <property type="match status" value="1"/>
</dbReference>
<dbReference type="InterPro" id="IPR043504">
    <property type="entry name" value="Peptidase_S1_PA_chymotrypsin"/>
</dbReference>
<evidence type="ECO:0000256" key="1">
    <source>
        <dbReference type="SAM" id="MobiDB-lite"/>
    </source>
</evidence>